<keyword evidence="8" id="KW-1185">Reference proteome</keyword>
<evidence type="ECO:0000256" key="3">
    <source>
        <dbReference type="ARBA" id="ARBA00022989"/>
    </source>
</evidence>
<feature type="transmembrane region" description="Helical" evidence="5">
    <location>
        <begin position="97"/>
        <end position="114"/>
    </location>
</feature>
<keyword evidence="2 5" id="KW-0812">Transmembrane</keyword>
<dbReference type="GO" id="GO:0022857">
    <property type="term" value="F:transmembrane transporter activity"/>
    <property type="evidence" value="ECO:0007669"/>
    <property type="project" value="InterPro"/>
</dbReference>
<evidence type="ECO:0000259" key="6">
    <source>
        <dbReference type="PROSITE" id="PS50850"/>
    </source>
</evidence>
<feature type="transmembrane region" description="Helical" evidence="5">
    <location>
        <begin position="476"/>
        <end position="495"/>
    </location>
</feature>
<dbReference type="GO" id="GO:0005886">
    <property type="term" value="C:plasma membrane"/>
    <property type="evidence" value="ECO:0007669"/>
    <property type="project" value="TreeGrafter"/>
</dbReference>
<feature type="transmembrane region" description="Helical" evidence="5">
    <location>
        <begin position="215"/>
        <end position="235"/>
    </location>
</feature>
<name>A0A072PR21_9EURO</name>
<proteinExistence type="predicted"/>
<evidence type="ECO:0000256" key="1">
    <source>
        <dbReference type="ARBA" id="ARBA00004141"/>
    </source>
</evidence>
<feature type="transmembrane region" description="Helical" evidence="5">
    <location>
        <begin position="59"/>
        <end position="85"/>
    </location>
</feature>
<evidence type="ECO:0000256" key="5">
    <source>
        <dbReference type="SAM" id="Phobius"/>
    </source>
</evidence>
<sequence length="538" mass="57170">MAFGVLQSEKVPFPVGTVLLESTTSASSTLGALGKINLSPLPSSSPRDPLNWSKVRKELFFLVIIFGSCLNGVLGPVLVPAFGIIQTSLDISLTKVSLLNGALIMGLGLSSYLYPILATVVGKRPVFLLTSVILVASSCWGGGAKSYSSLLGARTVQGLGMGSFLSLSGTASINDVFFVHERGFRVGLWNAAVIVSINVAPIISSRIIVACGWRWAFWILAISFGVLVGATLVGMPETSFDRNGIEGEVVVGNEDPDAAKLSERNATKSGFGEDSATIQSSLPPVREIGKLEMLPITFQSTLHPCPASQGSFKDAGLSMIRALRLLRHPATIWACIIWSVMFSWVIILGVVASQIFAAPPYNMTPTAVGNLIGIPPLIGSLLGTVLGGYFCDFVALRLSHQNGGVYEPEFRLWTIFVSCIVPLAVGVFGLGQAISNGSSAIVCGFFLASLNFAIGTGCTTIVAYSNDVFGDEAGEVFGLAMLVKSSFAFGLTFMLNDYYAFHGPRGFFFTWGSLSLGLTLFGTIPMYIYGKRARAWAK</sequence>
<keyword evidence="3 5" id="KW-1133">Transmembrane helix</keyword>
<gene>
    <name evidence="7" type="ORF">A1O9_00258</name>
</gene>
<dbReference type="PANTHER" id="PTHR23502">
    <property type="entry name" value="MAJOR FACILITATOR SUPERFAMILY"/>
    <property type="match status" value="1"/>
</dbReference>
<keyword evidence="4 5" id="KW-0472">Membrane</keyword>
<dbReference type="InterPro" id="IPR011701">
    <property type="entry name" value="MFS"/>
</dbReference>
<dbReference type="Gene3D" id="1.20.1250.20">
    <property type="entry name" value="MFS general substrate transporter like domains"/>
    <property type="match status" value="1"/>
</dbReference>
<reference evidence="7 8" key="1">
    <citation type="submission" date="2013-03" db="EMBL/GenBank/DDBJ databases">
        <title>The Genome Sequence of Exophiala aquamarina CBS 119918.</title>
        <authorList>
            <consortium name="The Broad Institute Genomics Platform"/>
            <person name="Cuomo C."/>
            <person name="de Hoog S."/>
            <person name="Gorbushina A."/>
            <person name="Walker B."/>
            <person name="Young S.K."/>
            <person name="Zeng Q."/>
            <person name="Gargeya S."/>
            <person name="Fitzgerald M."/>
            <person name="Haas B."/>
            <person name="Abouelleil A."/>
            <person name="Allen A.W."/>
            <person name="Alvarado L."/>
            <person name="Arachchi H.M."/>
            <person name="Berlin A.M."/>
            <person name="Chapman S.B."/>
            <person name="Gainer-Dewar J."/>
            <person name="Goldberg J."/>
            <person name="Griggs A."/>
            <person name="Gujja S."/>
            <person name="Hansen M."/>
            <person name="Howarth C."/>
            <person name="Imamovic A."/>
            <person name="Ireland A."/>
            <person name="Larimer J."/>
            <person name="McCowan C."/>
            <person name="Murphy C."/>
            <person name="Pearson M."/>
            <person name="Poon T.W."/>
            <person name="Priest M."/>
            <person name="Roberts A."/>
            <person name="Saif S."/>
            <person name="Shea T."/>
            <person name="Sisk P."/>
            <person name="Sykes S."/>
            <person name="Wortman J."/>
            <person name="Nusbaum C."/>
            <person name="Birren B."/>
        </authorList>
    </citation>
    <scope>NUCLEOTIDE SEQUENCE [LARGE SCALE GENOMIC DNA]</scope>
    <source>
        <strain evidence="7 8">CBS 119918</strain>
    </source>
</reference>
<accession>A0A072PR21</accession>
<feature type="transmembrane region" description="Helical" evidence="5">
    <location>
        <begin position="377"/>
        <end position="398"/>
    </location>
</feature>
<dbReference type="PANTHER" id="PTHR23502:SF20">
    <property type="entry name" value="TRANSPORTER, PUTATIVE (AFU_ORTHOLOGUE AFUA_6G13880)-RELATED"/>
    <property type="match status" value="1"/>
</dbReference>
<evidence type="ECO:0000256" key="4">
    <source>
        <dbReference type="ARBA" id="ARBA00023136"/>
    </source>
</evidence>
<dbReference type="InterPro" id="IPR020846">
    <property type="entry name" value="MFS_dom"/>
</dbReference>
<dbReference type="PROSITE" id="PS50850">
    <property type="entry name" value="MFS"/>
    <property type="match status" value="1"/>
</dbReference>
<evidence type="ECO:0000313" key="8">
    <source>
        <dbReference type="Proteomes" id="UP000027920"/>
    </source>
</evidence>
<dbReference type="VEuPathDB" id="FungiDB:A1O9_00258"/>
<dbReference type="HOGENOM" id="CLU_008455_13_0_1"/>
<feature type="transmembrane region" description="Helical" evidence="5">
    <location>
        <begin position="410"/>
        <end position="433"/>
    </location>
</feature>
<dbReference type="GeneID" id="25275210"/>
<dbReference type="EMBL" id="AMGV01000001">
    <property type="protein sequence ID" value="KEF62286.1"/>
    <property type="molecule type" value="Genomic_DNA"/>
</dbReference>
<feature type="transmembrane region" description="Helical" evidence="5">
    <location>
        <begin position="330"/>
        <end position="357"/>
    </location>
</feature>
<comment type="subcellular location">
    <subcellularLocation>
        <location evidence="1">Membrane</location>
        <topology evidence="1">Multi-pass membrane protein</topology>
    </subcellularLocation>
</comment>
<dbReference type="InterPro" id="IPR036259">
    <property type="entry name" value="MFS_trans_sf"/>
</dbReference>
<feature type="transmembrane region" description="Helical" evidence="5">
    <location>
        <begin position="507"/>
        <end position="529"/>
    </location>
</feature>
<feature type="domain" description="Major facilitator superfamily (MFS) profile" evidence="6">
    <location>
        <begin position="60"/>
        <end position="538"/>
    </location>
</feature>
<evidence type="ECO:0000256" key="2">
    <source>
        <dbReference type="ARBA" id="ARBA00022692"/>
    </source>
</evidence>
<dbReference type="Proteomes" id="UP000027920">
    <property type="component" value="Unassembled WGS sequence"/>
</dbReference>
<dbReference type="RefSeq" id="XP_013264876.1">
    <property type="nucleotide sequence ID" value="XM_013409422.1"/>
</dbReference>
<dbReference type="OrthoDB" id="2585655at2759"/>
<dbReference type="Pfam" id="PF07690">
    <property type="entry name" value="MFS_1"/>
    <property type="match status" value="1"/>
</dbReference>
<evidence type="ECO:0000313" key="7">
    <source>
        <dbReference type="EMBL" id="KEF62286.1"/>
    </source>
</evidence>
<feature type="transmembrane region" description="Helical" evidence="5">
    <location>
        <begin position="126"/>
        <end position="144"/>
    </location>
</feature>
<protein>
    <recommendedName>
        <fullName evidence="6">Major facilitator superfamily (MFS) profile domain-containing protein</fullName>
    </recommendedName>
</protein>
<feature type="transmembrane region" description="Helical" evidence="5">
    <location>
        <begin position="186"/>
        <end position="209"/>
    </location>
</feature>
<feature type="transmembrane region" description="Helical" evidence="5">
    <location>
        <begin position="156"/>
        <end position="179"/>
    </location>
</feature>
<organism evidence="7 8">
    <name type="scientific">Exophiala aquamarina CBS 119918</name>
    <dbReference type="NCBI Taxonomy" id="1182545"/>
    <lineage>
        <taxon>Eukaryota</taxon>
        <taxon>Fungi</taxon>
        <taxon>Dikarya</taxon>
        <taxon>Ascomycota</taxon>
        <taxon>Pezizomycotina</taxon>
        <taxon>Eurotiomycetes</taxon>
        <taxon>Chaetothyriomycetidae</taxon>
        <taxon>Chaetothyriales</taxon>
        <taxon>Herpotrichiellaceae</taxon>
        <taxon>Exophiala</taxon>
    </lineage>
</organism>
<dbReference type="AlphaFoldDB" id="A0A072PR21"/>
<comment type="caution">
    <text evidence="7">The sequence shown here is derived from an EMBL/GenBank/DDBJ whole genome shotgun (WGS) entry which is preliminary data.</text>
</comment>
<dbReference type="SUPFAM" id="SSF103473">
    <property type="entry name" value="MFS general substrate transporter"/>
    <property type="match status" value="1"/>
</dbReference>
<feature type="transmembrane region" description="Helical" evidence="5">
    <location>
        <begin position="439"/>
        <end position="464"/>
    </location>
</feature>